<feature type="binding site" evidence="9">
    <location>
        <position position="293"/>
    </location>
    <ligand>
        <name>Zn(2+)</name>
        <dbReference type="ChEBI" id="CHEBI:29105"/>
        <label>2</label>
        <note>catalytic</note>
    </ligand>
</feature>
<comment type="function">
    <text evidence="9">Zinc phosphodiesterase, which has both exoribonuclease and endoribonuclease activities.</text>
</comment>
<feature type="active site" description="Proton acceptor" evidence="9">
    <location>
        <position position="91"/>
    </location>
</feature>
<keyword evidence="11" id="KW-1185">Reference proteome</keyword>
<keyword evidence="6 9" id="KW-0378">Hydrolase</keyword>
<evidence type="ECO:0000256" key="6">
    <source>
        <dbReference type="ARBA" id="ARBA00022801"/>
    </source>
</evidence>
<evidence type="ECO:0000256" key="9">
    <source>
        <dbReference type="HAMAP-Rule" id="MF_01818"/>
    </source>
</evidence>
<dbReference type="GO" id="GO:0004527">
    <property type="term" value="F:exonuclease activity"/>
    <property type="evidence" value="ECO:0007669"/>
    <property type="project" value="UniProtKB-UniRule"/>
</dbReference>
<dbReference type="EMBL" id="FOVC01000007">
    <property type="protein sequence ID" value="SFN41296.1"/>
    <property type="molecule type" value="Genomic_DNA"/>
</dbReference>
<dbReference type="CDD" id="cd07717">
    <property type="entry name" value="RNaseZ_ZiPD-like_MBL-fold"/>
    <property type="match status" value="1"/>
</dbReference>
<sequence length="328" mass="36005">MTDYLSVVKAPKKVKLSALVNLEYCMELQFLGTGAGMPSRERNVTSIALNLPERPVSWLFDCGEGTQHQILRTTIKPGRIEKIFITHLHGDHIFGLPGFLTSRSMNDSKGPLTLYGPPGIRSFVETTLSLSGSWVSFPMEIVEISAGTVYDDEFYRVIAGPMNHPVECYGYRIEQKDKPGALDAGRLAADGVPRGPWFHDIKQGRQVVLDDGRLINGWDYVLPGTKGKTLTIFGDTSPGNAALTLAKGADLMVHEATLEAAMEQKANSRGHSSTVQAAEVARQAGARRLIITHLSSRYQRADCPRLLAECRTIFPATELAQDFSLFSL</sequence>
<feature type="binding site" evidence="9">
    <location>
        <position position="235"/>
    </location>
    <ligand>
        <name>Zn(2+)</name>
        <dbReference type="ChEBI" id="CHEBI:29105"/>
        <label>1</label>
        <note>catalytic</note>
    </ligand>
</feature>
<evidence type="ECO:0000256" key="8">
    <source>
        <dbReference type="ARBA" id="ARBA00022839"/>
    </source>
</evidence>
<dbReference type="NCBIfam" id="TIGR02651">
    <property type="entry name" value="RNase_Z"/>
    <property type="match status" value="1"/>
</dbReference>
<evidence type="ECO:0000313" key="11">
    <source>
        <dbReference type="Proteomes" id="UP000242222"/>
    </source>
</evidence>
<organism evidence="10 11">
    <name type="scientific">Izhakiella capsodis</name>
    <dbReference type="NCBI Taxonomy" id="1367852"/>
    <lineage>
        <taxon>Bacteria</taxon>
        <taxon>Pseudomonadati</taxon>
        <taxon>Pseudomonadota</taxon>
        <taxon>Gammaproteobacteria</taxon>
        <taxon>Enterobacterales</taxon>
        <taxon>Erwiniaceae</taxon>
        <taxon>Izhakiella</taxon>
    </lineage>
</organism>
<reference evidence="11" key="1">
    <citation type="submission" date="2016-10" db="EMBL/GenBank/DDBJ databases">
        <authorList>
            <person name="Varghese N."/>
            <person name="Submissions S."/>
        </authorList>
    </citation>
    <scope>NUCLEOTIDE SEQUENCE [LARGE SCALE GENOMIC DNA]</scope>
    <source>
        <strain evidence="11">N6PO6</strain>
    </source>
</reference>
<feature type="binding site" evidence="9">
    <location>
        <position position="91"/>
    </location>
    <ligand>
        <name>Zn(2+)</name>
        <dbReference type="ChEBI" id="CHEBI:29105"/>
        <label>2</label>
        <note>catalytic</note>
    </ligand>
</feature>
<dbReference type="EC" id="3.1.-.-" evidence="9"/>
<evidence type="ECO:0000256" key="2">
    <source>
        <dbReference type="ARBA" id="ARBA00022694"/>
    </source>
</evidence>
<protein>
    <recommendedName>
        <fullName evidence="9">Ribonuclease BN</fullName>
        <shortName evidence="9">RNase BN</shortName>
        <ecNumber evidence="9">3.1.-.-</ecNumber>
    </recommendedName>
    <alternativeName>
        <fullName evidence="9">Ribonuclease Z homolog</fullName>
        <shortName evidence="9">RNase Z homolog</shortName>
    </alternativeName>
</protein>
<evidence type="ECO:0000256" key="4">
    <source>
        <dbReference type="ARBA" id="ARBA00022723"/>
    </source>
</evidence>
<dbReference type="SUPFAM" id="SSF56281">
    <property type="entry name" value="Metallo-hydrolase/oxidoreductase"/>
    <property type="match status" value="1"/>
</dbReference>
<keyword evidence="7 9" id="KW-0862">Zinc</keyword>
<dbReference type="InterPro" id="IPR036866">
    <property type="entry name" value="RibonucZ/Hydroxyglut_hydro"/>
</dbReference>
<dbReference type="PANTHER" id="PTHR46018:SF2">
    <property type="entry name" value="ZINC PHOSPHODIESTERASE ELAC PROTEIN 1"/>
    <property type="match status" value="1"/>
</dbReference>
<comment type="cofactor">
    <cofactor evidence="9">
        <name>Zn(2+)</name>
        <dbReference type="ChEBI" id="CHEBI:29105"/>
    </cofactor>
    <text evidence="9">Binds 2 Zn(2+) ions.</text>
</comment>
<accession>A0A1I4YTF1</accession>
<evidence type="ECO:0000256" key="1">
    <source>
        <dbReference type="ARBA" id="ARBA00011738"/>
    </source>
</evidence>
<evidence type="ECO:0000256" key="7">
    <source>
        <dbReference type="ARBA" id="ARBA00022833"/>
    </source>
</evidence>
<dbReference type="InterPro" id="IPR013471">
    <property type="entry name" value="RNase_Z/BN"/>
</dbReference>
<keyword evidence="2 9" id="KW-0819">tRNA processing</keyword>
<dbReference type="Proteomes" id="UP000242222">
    <property type="component" value="Unassembled WGS sequence"/>
</dbReference>
<dbReference type="AlphaFoldDB" id="A0A1I4YTF1"/>
<feature type="binding site" evidence="9">
    <location>
        <position position="87"/>
    </location>
    <ligand>
        <name>Zn(2+)</name>
        <dbReference type="ChEBI" id="CHEBI:29105"/>
        <label>1</label>
        <note>catalytic</note>
    </ligand>
</feature>
<name>A0A1I4YTF1_9GAMM</name>
<evidence type="ECO:0000256" key="3">
    <source>
        <dbReference type="ARBA" id="ARBA00022722"/>
    </source>
</evidence>
<feature type="binding site" evidence="9">
    <location>
        <position position="89"/>
    </location>
    <ligand>
        <name>Zn(2+)</name>
        <dbReference type="ChEBI" id="CHEBI:29105"/>
        <label>1</label>
        <note>catalytic</note>
    </ligand>
</feature>
<dbReference type="STRING" id="1367852.SAMN05216516_10731"/>
<dbReference type="GO" id="GO:0042802">
    <property type="term" value="F:identical protein binding"/>
    <property type="evidence" value="ECO:0007669"/>
    <property type="project" value="UniProtKB-ARBA"/>
</dbReference>
<dbReference type="Gene3D" id="3.60.15.10">
    <property type="entry name" value="Ribonuclease Z/Hydroxyacylglutathione hydrolase-like"/>
    <property type="match status" value="1"/>
</dbReference>
<dbReference type="GO" id="GO:0008270">
    <property type="term" value="F:zinc ion binding"/>
    <property type="evidence" value="ECO:0007669"/>
    <property type="project" value="UniProtKB-UniRule"/>
</dbReference>
<keyword evidence="5 9" id="KW-0255">Endonuclease</keyword>
<proteinExistence type="inferred from homology"/>
<dbReference type="Pfam" id="PF23023">
    <property type="entry name" value="Anti-Pycsar_Apyc1"/>
    <property type="match status" value="1"/>
</dbReference>
<dbReference type="FunFam" id="3.60.15.10:FF:000002">
    <property type="entry name" value="Ribonuclease Z"/>
    <property type="match status" value="1"/>
</dbReference>
<keyword evidence="3 9" id="KW-0540">Nuclease</keyword>
<dbReference type="PANTHER" id="PTHR46018">
    <property type="entry name" value="ZINC PHOSPHODIESTERASE ELAC PROTEIN 1"/>
    <property type="match status" value="1"/>
</dbReference>
<dbReference type="GO" id="GO:0042781">
    <property type="term" value="F:3'-tRNA processing endoribonuclease activity"/>
    <property type="evidence" value="ECO:0007669"/>
    <property type="project" value="TreeGrafter"/>
</dbReference>
<comment type="similarity">
    <text evidence="9">Belongs to the RNase Z family. RNase BN subfamily.</text>
</comment>
<evidence type="ECO:0000313" key="10">
    <source>
        <dbReference type="EMBL" id="SFN41296.1"/>
    </source>
</evidence>
<dbReference type="HAMAP" id="MF_01818">
    <property type="entry name" value="RNase_Z_BN"/>
    <property type="match status" value="1"/>
</dbReference>
<keyword evidence="4 9" id="KW-0479">Metal-binding</keyword>
<feature type="binding site" evidence="9">
    <location>
        <position position="235"/>
    </location>
    <ligand>
        <name>Zn(2+)</name>
        <dbReference type="ChEBI" id="CHEBI:29105"/>
        <label>2</label>
        <note>catalytic</note>
    </ligand>
</feature>
<dbReference type="NCBIfam" id="NF000801">
    <property type="entry name" value="PRK00055.1-3"/>
    <property type="match status" value="1"/>
</dbReference>
<dbReference type="NCBIfam" id="NF000800">
    <property type="entry name" value="PRK00055.1-1"/>
    <property type="match status" value="1"/>
</dbReference>
<keyword evidence="8 9" id="KW-0269">Exonuclease</keyword>
<evidence type="ECO:0000256" key="5">
    <source>
        <dbReference type="ARBA" id="ARBA00022759"/>
    </source>
</evidence>
<feature type="binding site" evidence="9">
    <location>
        <position position="92"/>
    </location>
    <ligand>
        <name>Zn(2+)</name>
        <dbReference type="ChEBI" id="CHEBI:29105"/>
        <label>2</label>
        <note>catalytic</note>
    </ligand>
</feature>
<comment type="subunit">
    <text evidence="1 9">Homodimer.</text>
</comment>
<gene>
    <name evidence="9" type="primary">rbn</name>
    <name evidence="10" type="ORF">SAMN05216516_10731</name>
</gene>
<feature type="binding site" evidence="9">
    <location>
        <position position="164"/>
    </location>
    <ligand>
        <name>Zn(2+)</name>
        <dbReference type="ChEBI" id="CHEBI:29105"/>
        <label>1</label>
        <note>catalytic</note>
    </ligand>
</feature>